<dbReference type="Proteomes" id="UP000249417">
    <property type="component" value="Unassembled WGS sequence"/>
</dbReference>
<dbReference type="Gene3D" id="3.40.5.80">
    <property type="match status" value="1"/>
</dbReference>
<feature type="compositionally biased region" description="Low complexity" evidence="1">
    <location>
        <begin position="65"/>
        <end position="76"/>
    </location>
</feature>
<evidence type="ECO:0000313" key="3">
    <source>
        <dbReference type="Proteomes" id="UP000249417"/>
    </source>
</evidence>
<evidence type="ECO:0000256" key="1">
    <source>
        <dbReference type="SAM" id="MobiDB-lite"/>
    </source>
</evidence>
<name>A0A2W5N2X9_9BACT</name>
<sequence>MKIEVKAKRNGFRRAGISFSDTESTAIDSKDLKEGELEAIMNDPMLVAVVLEGEERKSEKKGPEKSASASASEAKK</sequence>
<protein>
    <submittedName>
        <fullName evidence="2">Uncharacterized protein</fullName>
    </submittedName>
</protein>
<organism evidence="2 3">
    <name type="scientific">Micavibrio aeruginosavorus</name>
    <dbReference type="NCBI Taxonomy" id="349221"/>
    <lineage>
        <taxon>Bacteria</taxon>
        <taxon>Pseudomonadati</taxon>
        <taxon>Bdellovibrionota</taxon>
        <taxon>Bdellovibrionia</taxon>
        <taxon>Bdellovibrionales</taxon>
        <taxon>Pseudobdellovibrionaceae</taxon>
        <taxon>Micavibrio</taxon>
    </lineage>
</organism>
<accession>A0A2W5N2X9</accession>
<dbReference type="EMBL" id="QFQB01000060">
    <property type="protein sequence ID" value="PZQ45165.1"/>
    <property type="molecule type" value="Genomic_DNA"/>
</dbReference>
<evidence type="ECO:0000313" key="2">
    <source>
        <dbReference type="EMBL" id="PZQ45165.1"/>
    </source>
</evidence>
<feature type="compositionally biased region" description="Basic and acidic residues" evidence="1">
    <location>
        <begin position="53"/>
        <end position="64"/>
    </location>
</feature>
<proteinExistence type="predicted"/>
<gene>
    <name evidence="2" type="ORF">DI551_08230</name>
</gene>
<feature type="region of interest" description="Disordered" evidence="1">
    <location>
        <begin position="52"/>
        <end position="76"/>
    </location>
</feature>
<comment type="caution">
    <text evidence="2">The sequence shown here is derived from an EMBL/GenBank/DDBJ whole genome shotgun (WGS) entry which is preliminary data.</text>
</comment>
<reference evidence="2 3" key="1">
    <citation type="submission" date="2017-08" db="EMBL/GenBank/DDBJ databases">
        <title>Infants hospitalized years apart are colonized by the same room-sourced microbial strains.</title>
        <authorList>
            <person name="Brooks B."/>
            <person name="Olm M.R."/>
            <person name="Firek B.A."/>
            <person name="Baker R."/>
            <person name="Thomas B.C."/>
            <person name="Morowitz M.J."/>
            <person name="Banfield J.F."/>
        </authorList>
    </citation>
    <scope>NUCLEOTIDE SEQUENCE [LARGE SCALE GENOMIC DNA]</scope>
    <source>
        <strain evidence="2">S2_005_002_R2_29</strain>
    </source>
</reference>
<dbReference type="AlphaFoldDB" id="A0A2W5N2X9"/>
<dbReference type="SUPFAM" id="SSF160059">
    <property type="entry name" value="PriA/YqbF domain"/>
    <property type="match status" value="1"/>
</dbReference>